<keyword evidence="4" id="KW-1185">Reference proteome</keyword>
<dbReference type="RefSeq" id="WP_200132567.1">
    <property type="nucleotide sequence ID" value="NZ_JAEHOI010000009.1"/>
</dbReference>
<keyword evidence="3" id="KW-0808">Transferase</keyword>
<protein>
    <submittedName>
        <fullName evidence="3">DNA modification methylase</fullName>
    </submittedName>
</protein>
<feature type="compositionally biased region" description="Polar residues" evidence="1">
    <location>
        <begin position="183"/>
        <end position="192"/>
    </location>
</feature>
<evidence type="ECO:0000256" key="1">
    <source>
        <dbReference type="SAM" id="MobiDB-lite"/>
    </source>
</evidence>
<feature type="chain" id="PRO_5038997033" evidence="2">
    <location>
        <begin position="22"/>
        <end position="192"/>
    </location>
</feature>
<dbReference type="Proteomes" id="UP000618733">
    <property type="component" value="Unassembled WGS sequence"/>
</dbReference>
<evidence type="ECO:0000313" key="4">
    <source>
        <dbReference type="Proteomes" id="UP000618733"/>
    </source>
</evidence>
<keyword evidence="2" id="KW-0732">Signal</keyword>
<reference evidence="3" key="1">
    <citation type="submission" date="2020-12" db="EMBL/GenBank/DDBJ databases">
        <title>Leucobacter sp. CAS2, isolated from Chromium sludge.</title>
        <authorList>
            <person name="Xu Z."/>
        </authorList>
    </citation>
    <scope>NUCLEOTIDE SEQUENCE</scope>
    <source>
        <strain evidence="3">CSA2</strain>
    </source>
</reference>
<feature type="signal peptide" evidence="2">
    <location>
        <begin position="1"/>
        <end position="21"/>
    </location>
</feature>
<evidence type="ECO:0000313" key="3">
    <source>
        <dbReference type="EMBL" id="MBK0422373.1"/>
    </source>
</evidence>
<organism evidence="3 4">
    <name type="scientific">Leucobacter edaphi</name>
    <dbReference type="NCBI Taxonomy" id="2796472"/>
    <lineage>
        <taxon>Bacteria</taxon>
        <taxon>Bacillati</taxon>
        <taxon>Actinomycetota</taxon>
        <taxon>Actinomycetes</taxon>
        <taxon>Micrococcales</taxon>
        <taxon>Microbacteriaceae</taxon>
        <taxon>Leucobacter</taxon>
    </lineage>
</organism>
<dbReference type="PROSITE" id="PS51257">
    <property type="entry name" value="PROKAR_LIPOPROTEIN"/>
    <property type="match status" value="1"/>
</dbReference>
<dbReference type="EMBL" id="JAEHOI010000009">
    <property type="protein sequence ID" value="MBK0422373.1"/>
    <property type="molecule type" value="Genomic_DNA"/>
</dbReference>
<name>A0A934UYD1_9MICO</name>
<feature type="compositionally biased region" description="Basic and acidic residues" evidence="1">
    <location>
        <begin position="165"/>
        <end position="182"/>
    </location>
</feature>
<dbReference type="AlphaFoldDB" id="A0A934UYD1"/>
<comment type="caution">
    <text evidence="3">The sequence shown here is derived from an EMBL/GenBank/DDBJ whole genome shotgun (WGS) entry which is preliminary data.</text>
</comment>
<proteinExistence type="predicted"/>
<gene>
    <name evidence="3" type="ORF">JD292_09835</name>
</gene>
<dbReference type="GO" id="GO:0032259">
    <property type="term" value="P:methylation"/>
    <property type="evidence" value="ECO:0007669"/>
    <property type="project" value="UniProtKB-KW"/>
</dbReference>
<evidence type="ECO:0000256" key="2">
    <source>
        <dbReference type="SAM" id="SignalP"/>
    </source>
</evidence>
<accession>A0A934UYD1</accession>
<sequence length="192" mass="20061">MKIRIAATVAIAAAIGLGATGCGLVAPQSTLEVYAPSDGVDVSMTGVDLRNVMLIADESGENFNVVFGAVNRTGKPAKLTINFAGEGSDTASADFTLPTGNTLFGNPEGEEAPVLVNLPGLKVGSTIKAYFQVPGADEKNHNVTVLDGTLKEYQDYVLPIDFTKADEKPSAVKQETADEKASESTINDDQQP</sequence>
<dbReference type="GO" id="GO:0008168">
    <property type="term" value="F:methyltransferase activity"/>
    <property type="evidence" value="ECO:0007669"/>
    <property type="project" value="UniProtKB-KW"/>
</dbReference>
<keyword evidence="3" id="KW-0489">Methyltransferase</keyword>
<feature type="region of interest" description="Disordered" evidence="1">
    <location>
        <begin position="165"/>
        <end position="192"/>
    </location>
</feature>